<evidence type="ECO:0000256" key="5">
    <source>
        <dbReference type="ARBA" id="ARBA00022490"/>
    </source>
</evidence>
<reference evidence="18 19" key="1">
    <citation type="journal article" date="2021" name="BMC Biol.">
        <title>Horizontally acquired antibacterial genes associated with adaptive radiation of ladybird beetles.</title>
        <authorList>
            <person name="Li H.S."/>
            <person name="Tang X.F."/>
            <person name="Huang Y.H."/>
            <person name="Xu Z.Y."/>
            <person name="Chen M.L."/>
            <person name="Du X.Y."/>
            <person name="Qiu B.Y."/>
            <person name="Chen P.T."/>
            <person name="Zhang W."/>
            <person name="Slipinski A."/>
            <person name="Escalona H.E."/>
            <person name="Waterhouse R.M."/>
            <person name="Zwick A."/>
            <person name="Pang H."/>
        </authorList>
    </citation>
    <scope>NUCLEOTIDE SEQUENCE [LARGE SCALE GENOMIC DNA]</scope>
    <source>
        <strain evidence="18">SYSU2018</strain>
    </source>
</reference>
<keyword evidence="7 17" id="KW-0812">Transmembrane</keyword>
<evidence type="ECO:0000256" key="17">
    <source>
        <dbReference type="SAM" id="Phobius"/>
    </source>
</evidence>
<evidence type="ECO:0000256" key="11">
    <source>
        <dbReference type="ARBA" id="ARBA00023128"/>
    </source>
</evidence>
<evidence type="ECO:0000256" key="3">
    <source>
        <dbReference type="ARBA" id="ARBA00004300"/>
    </source>
</evidence>
<evidence type="ECO:0000256" key="16">
    <source>
        <dbReference type="ARBA" id="ARBA00068227"/>
    </source>
</evidence>
<evidence type="ECO:0000256" key="8">
    <source>
        <dbReference type="ARBA" id="ARBA00022729"/>
    </source>
</evidence>
<comment type="caution">
    <text evidence="18">The sequence shown here is derived from an EMBL/GenBank/DDBJ whole genome shotgun (WGS) entry which is preliminary data.</text>
</comment>
<dbReference type="GO" id="GO:0005819">
    <property type="term" value="C:spindle"/>
    <property type="evidence" value="ECO:0007669"/>
    <property type="project" value="UniProtKB-SubCell"/>
</dbReference>
<evidence type="ECO:0000256" key="12">
    <source>
        <dbReference type="ARBA" id="ARBA00023136"/>
    </source>
</evidence>
<keyword evidence="19" id="KW-1185">Reference proteome</keyword>
<sequence>MIESCPKRRMLFGLSVLGFVTILVLVIESNWTDARDISRKRTFIVEQNSSCWQKESFEVLKDCEPCTDFEINSGSLGVCIQTHHKELLKCSGGATVLRSCDRAAYYDEKAFWKFEAFMLVFSVISFICFTSRKKVLNKRMLQRVQRQLANSV</sequence>
<accession>A0ABD2PDE5</accession>
<dbReference type="GO" id="GO:0005739">
    <property type="term" value="C:mitochondrion"/>
    <property type="evidence" value="ECO:0007669"/>
    <property type="project" value="UniProtKB-SubCell"/>
</dbReference>
<feature type="transmembrane region" description="Helical" evidence="17">
    <location>
        <begin position="111"/>
        <end position="130"/>
    </location>
</feature>
<evidence type="ECO:0000256" key="1">
    <source>
        <dbReference type="ARBA" id="ARBA00004173"/>
    </source>
</evidence>
<keyword evidence="14" id="KW-0131">Cell cycle</keyword>
<dbReference type="Gene3D" id="3.30.720.220">
    <property type="match status" value="1"/>
</dbReference>
<comment type="subcellular location">
    <subcellularLocation>
        <location evidence="3">Cytoplasm</location>
        <location evidence="3">Cytoskeleton</location>
        <location evidence="3">Microtubule organizing center</location>
        <location evidence="3">Centrosome</location>
    </subcellularLocation>
    <subcellularLocation>
        <location evidence="2">Cytoplasm</location>
        <location evidence="2">Cytoskeleton</location>
        <location evidence="2">Spindle</location>
    </subcellularLocation>
    <subcellularLocation>
        <location evidence="4">Membrane</location>
        <topology evidence="4">Single-pass type I membrane protein</topology>
    </subcellularLocation>
    <subcellularLocation>
        <location evidence="1">Mitochondrion</location>
    </subcellularLocation>
</comment>
<proteinExistence type="inferred from homology"/>
<keyword evidence="6" id="KW-0132">Cell division</keyword>
<keyword evidence="13" id="KW-0206">Cytoskeleton</keyword>
<dbReference type="GO" id="GO:0016020">
    <property type="term" value="C:membrane"/>
    <property type="evidence" value="ECO:0007669"/>
    <property type="project" value="UniProtKB-SubCell"/>
</dbReference>
<dbReference type="InterPro" id="IPR008657">
    <property type="entry name" value="JTB"/>
</dbReference>
<dbReference type="EMBL" id="JABFTP020000185">
    <property type="protein sequence ID" value="KAL3288914.1"/>
    <property type="molecule type" value="Genomic_DNA"/>
</dbReference>
<dbReference type="Pfam" id="PF05439">
    <property type="entry name" value="JTB"/>
    <property type="match status" value="1"/>
</dbReference>
<evidence type="ECO:0000313" key="18">
    <source>
        <dbReference type="EMBL" id="KAL3288914.1"/>
    </source>
</evidence>
<comment type="similarity">
    <text evidence="15">Belongs to the JTB family.</text>
</comment>
<keyword evidence="9" id="KW-0498">Mitosis</keyword>
<keyword evidence="12 17" id="KW-0472">Membrane</keyword>
<dbReference type="PANTHER" id="PTHR13041">
    <property type="entry name" value="JTB PROTEIN-RELATED"/>
    <property type="match status" value="1"/>
</dbReference>
<keyword evidence="5" id="KW-0963">Cytoplasm</keyword>
<keyword evidence="10 17" id="KW-1133">Transmembrane helix</keyword>
<evidence type="ECO:0000256" key="2">
    <source>
        <dbReference type="ARBA" id="ARBA00004186"/>
    </source>
</evidence>
<keyword evidence="11" id="KW-0496">Mitochondrion</keyword>
<evidence type="ECO:0000256" key="15">
    <source>
        <dbReference type="ARBA" id="ARBA00060886"/>
    </source>
</evidence>
<dbReference type="GO" id="GO:0051301">
    <property type="term" value="P:cell division"/>
    <property type="evidence" value="ECO:0007669"/>
    <property type="project" value="UniProtKB-KW"/>
</dbReference>
<gene>
    <name evidence="18" type="ORF">HHI36_003359</name>
</gene>
<evidence type="ECO:0000256" key="4">
    <source>
        <dbReference type="ARBA" id="ARBA00004479"/>
    </source>
</evidence>
<evidence type="ECO:0000256" key="10">
    <source>
        <dbReference type="ARBA" id="ARBA00022989"/>
    </source>
</evidence>
<evidence type="ECO:0000256" key="9">
    <source>
        <dbReference type="ARBA" id="ARBA00022776"/>
    </source>
</evidence>
<organism evidence="18 19">
    <name type="scientific">Cryptolaemus montrouzieri</name>
    <dbReference type="NCBI Taxonomy" id="559131"/>
    <lineage>
        <taxon>Eukaryota</taxon>
        <taxon>Metazoa</taxon>
        <taxon>Ecdysozoa</taxon>
        <taxon>Arthropoda</taxon>
        <taxon>Hexapoda</taxon>
        <taxon>Insecta</taxon>
        <taxon>Pterygota</taxon>
        <taxon>Neoptera</taxon>
        <taxon>Endopterygota</taxon>
        <taxon>Coleoptera</taxon>
        <taxon>Polyphaga</taxon>
        <taxon>Cucujiformia</taxon>
        <taxon>Coccinelloidea</taxon>
        <taxon>Coccinellidae</taxon>
        <taxon>Scymninae</taxon>
        <taxon>Scymnini</taxon>
        <taxon>Cryptolaemus</taxon>
    </lineage>
</organism>
<dbReference type="FunFam" id="3.30.720.220:FF:000001">
    <property type="entry name" value="Jumping translocation breakpoint"/>
    <property type="match status" value="1"/>
</dbReference>
<dbReference type="GO" id="GO:0005813">
    <property type="term" value="C:centrosome"/>
    <property type="evidence" value="ECO:0007669"/>
    <property type="project" value="UniProtKB-SubCell"/>
</dbReference>
<keyword evidence="8" id="KW-0732">Signal</keyword>
<dbReference type="PANTHER" id="PTHR13041:SF3">
    <property type="entry name" value="PROTEIN JTB"/>
    <property type="match status" value="1"/>
</dbReference>
<evidence type="ECO:0000256" key="14">
    <source>
        <dbReference type="ARBA" id="ARBA00023306"/>
    </source>
</evidence>
<dbReference type="Proteomes" id="UP001516400">
    <property type="component" value="Unassembled WGS sequence"/>
</dbReference>
<evidence type="ECO:0000313" key="19">
    <source>
        <dbReference type="Proteomes" id="UP001516400"/>
    </source>
</evidence>
<feature type="transmembrane region" description="Helical" evidence="17">
    <location>
        <begin position="12"/>
        <end position="31"/>
    </location>
</feature>
<evidence type="ECO:0000256" key="6">
    <source>
        <dbReference type="ARBA" id="ARBA00022618"/>
    </source>
</evidence>
<protein>
    <recommendedName>
        <fullName evidence="16">Protein JTB</fullName>
    </recommendedName>
</protein>
<name>A0ABD2PDE5_9CUCU</name>
<evidence type="ECO:0000256" key="7">
    <source>
        <dbReference type="ARBA" id="ARBA00022692"/>
    </source>
</evidence>
<dbReference type="AlphaFoldDB" id="A0ABD2PDE5"/>
<evidence type="ECO:0000256" key="13">
    <source>
        <dbReference type="ARBA" id="ARBA00023212"/>
    </source>
</evidence>